<protein>
    <submittedName>
        <fullName evidence="5">TRAP transporter substrate-binding protein DctP</fullName>
    </submittedName>
</protein>
<feature type="chain" id="PRO_5046949873" evidence="4">
    <location>
        <begin position="25"/>
        <end position="349"/>
    </location>
</feature>
<evidence type="ECO:0000256" key="1">
    <source>
        <dbReference type="ARBA" id="ARBA00004418"/>
    </source>
</evidence>
<accession>A0ABV9KC05</accession>
<proteinExistence type="predicted"/>
<comment type="caution">
    <text evidence="5">The sequence shown here is derived from an EMBL/GenBank/DDBJ whole genome shotgun (WGS) entry which is preliminary data.</text>
</comment>
<dbReference type="PANTHER" id="PTHR33376:SF5">
    <property type="entry name" value="EXTRACYTOPLASMIC SOLUTE RECEPTOR PROTEIN"/>
    <property type="match status" value="1"/>
</dbReference>
<evidence type="ECO:0000256" key="2">
    <source>
        <dbReference type="ARBA" id="ARBA00022729"/>
    </source>
</evidence>
<evidence type="ECO:0000256" key="4">
    <source>
        <dbReference type="SAM" id="SignalP"/>
    </source>
</evidence>
<sequence length="349" mass="37360">MTKTITRRSILSGAPALAGGAFLAAPATIAAASSATTWRMQTHFPTGTWYYDAIFQDFARRVTTATNGELVIETHAPGSIVSTGDSLMAAAQGALDGAFTFPAYWVGQIPAAGHLNGNLATFSNNTEMEYFMYEMGALDIIREAYAERGIHQVGPVAGGGVTLFGKRPIHTAADFQGYKIRTTGTAARVLEKMGAAPVSVAGGELYQALQTGIVDAAHWGSVSGGMSMNFQEVTKYIVQPDLVSPTNLEVFVNAGKWSQLGEDHKQVVNDAVRATTGIYTARIMQADLNGIDTFVNKSGGEISMMEASVLEEMRMKSLEVVDEISAQDPKYSGRIGELLHEFMRQTGKV</sequence>
<keyword evidence="2 4" id="KW-0732">Signal</keyword>
<dbReference type="InterPro" id="IPR018389">
    <property type="entry name" value="DctP_fam"/>
</dbReference>
<keyword evidence="6" id="KW-1185">Reference proteome</keyword>
<keyword evidence="3" id="KW-0574">Periplasm</keyword>
<dbReference type="EMBL" id="JBHSGI010000002">
    <property type="protein sequence ID" value="MFC4667511.1"/>
    <property type="molecule type" value="Genomic_DNA"/>
</dbReference>
<evidence type="ECO:0000313" key="5">
    <source>
        <dbReference type="EMBL" id="MFC4667511.1"/>
    </source>
</evidence>
<dbReference type="RefSeq" id="WP_380715743.1">
    <property type="nucleotide sequence ID" value="NZ_JBHSGI010000002.1"/>
</dbReference>
<evidence type="ECO:0000256" key="3">
    <source>
        <dbReference type="ARBA" id="ARBA00022764"/>
    </source>
</evidence>
<dbReference type="PROSITE" id="PS51318">
    <property type="entry name" value="TAT"/>
    <property type="match status" value="1"/>
</dbReference>
<dbReference type="NCBIfam" id="NF037995">
    <property type="entry name" value="TRAP_S1"/>
    <property type="match status" value="1"/>
</dbReference>
<comment type="subcellular location">
    <subcellularLocation>
        <location evidence="1">Periplasm</location>
    </subcellularLocation>
</comment>
<reference evidence="6" key="1">
    <citation type="journal article" date="2019" name="Int. J. Syst. Evol. Microbiol.">
        <title>The Global Catalogue of Microorganisms (GCM) 10K type strain sequencing project: providing services to taxonomists for standard genome sequencing and annotation.</title>
        <authorList>
            <consortium name="The Broad Institute Genomics Platform"/>
            <consortium name="The Broad Institute Genome Sequencing Center for Infectious Disease"/>
            <person name="Wu L."/>
            <person name="Ma J."/>
        </authorList>
    </citation>
    <scope>NUCLEOTIDE SEQUENCE [LARGE SCALE GENOMIC DNA]</scope>
    <source>
        <strain evidence="6">CGMCC 4.7283</strain>
    </source>
</reference>
<feature type="signal peptide" evidence="4">
    <location>
        <begin position="1"/>
        <end position="24"/>
    </location>
</feature>
<dbReference type="PANTHER" id="PTHR33376">
    <property type="match status" value="1"/>
</dbReference>
<dbReference type="InterPro" id="IPR006311">
    <property type="entry name" value="TAT_signal"/>
</dbReference>
<evidence type="ECO:0000313" key="6">
    <source>
        <dbReference type="Proteomes" id="UP001595973"/>
    </source>
</evidence>
<name>A0ABV9KC05_9RHOB</name>
<dbReference type="Gene3D" id="3.40.190.170">
    <property type="entry name" value="Bacterial extracellular solute-binding protein, family 7"/>
    <property type="match status" value="1"/>
</dbReference>
<dbReference type="Pfam" id="PF03480">
    <property type="entry name" value="DctP"/>
    <property type="match status" value="1"/>
</dbReference>
<gene>
    <name evidence="5" type="primary">dctP</name>
    <name evidence="5" type="ORF">ACFO5X_02990</name>
</gene>
<dbReference type="Proteomes" id="UP001595973">
    <property type="component" value="Unassembled WGS sequence"/>
</dbReference>
<dbReference type="InterPro" id="IPR038404">
    <property type="entry name" value="TRAP_DctP_sf"/>
</dbReference>
<organism evidence="5 6">
    <name type="scientific">Seohaeicola nanhaiensis</name>
    <dbReference type="NCBI Taxonomy" id="1387282"/>
    <lineage>
        <taxon>Bacteria</taxon>
        <taxon>Pseudomonadati</taxon>
        <taxon>Pseudomonadota</taxon>
        <taxon>Alphaproteobacteria</taxon>
        <taxon>Rhodobacterales</taxon>
        <taxon>Roseobacteraceae</taxon>
        <taxon>Seohaeicola</taxon>
    </lineage>
</organism>